<dbReference type="AlphaFoldDB" id="A0AAW0LVV0"/>
<reference evidence="1 2" key="1">
    <citation type="journal article" date="2018" name="Sci. Data">
        <title>The draft genome sequence of cork oak.</title>
        <authorList>
            <person name="Ramos A.M."/>
            <person name="Usie A."/>
            <person name="Barbosa P."/>
            <person name="Barros P.M."/>
            <person name="Capote T."/>
            <person name="Chaves I."/>
            <person name="Simoes F."/>
            <person name="Abreu I."/>
            <person name="Carrasquinho I."/>
            <person name="Faro C."/>
            <person name="Guimaraes J.B."/>
            <person name="Mendonca D."/>
            <person name="Nobrega F."/>
            <person name="Rodrigues L."/>
            <person name="Saibo N.J.M."/>
            <person name="Varela M.C."/>
            <person name="Egas C."/>
            <person name="Matos J."/>
            <person name="Miguel C.M."/>
            <person name="Oliveira M.M."/>
            <person name="Ricardo C.P."/>
            <person name="Goncalves S."/>
        </authorList>
    </citation>
    <scope>NUCLEOTIDE SEQUENCE [LARGE SCALE GENOMIC DNA]</scope>
    <source>
        <strain evidence="2">cv. HL8</strain>
    </source>
</reference>
<name>A0AAW0LVV0_QUESU</name>
<evidence type="ECO:0000313" key="2">
    <source>
        <dbReference type="Proteomes" id="UP000237347"/>
    </source>
</evidence>
<dbReference type="EMBL" id="PKMF04000042">
    <property type="protein sequence ID" value="KAK7855768.1"/>
    <property type="molecule type" value="Genomic_DNA"/>
</dbReference>
<keyword evidence="2" id="KW-1185">Reference proteome</keyword>
<accession>A0AAW0LVV0</accession>
<organism evidence="1 2">
    <name type="scientific">Quercus suber</name>
    <name type="common">Cork oak</name>
    <dbReference type="NCBI Taxonomy" id="58331"/>
    <lineage>
        <taxon>Eukaryota</taxon>
        <taxon>Viridiplantae</taxon>
        <taxon>Streptophyta</taxon>
        <taxon>Embryophyta</taxon>
        <taxon>Tracheophyta</taxon>
        <taxon>Spermatophyta</taxon>
        <taxon>Magnoliopsida</taxon>
        <taxon>eudicotyledons</taxon>
        <taxon>Gunneridae</taxon>
        <taxon>Pentapetalae</taxon>
        <taxon>rosids</taxon>
        <taxon>fabids</taxon>
        <taxon>Fagales</taxon>
        <taxon>Fagaceae</taxon>
        <taxon>Quercus</taxon>
    </lineage>
</organism>
<dbReference type="Proteomes" id="UP000237347">
    <property type="component" value="Unassembled WGS sequence"/>
</dbReference>
<proteinExistence type="predicted"/>
<protein>
    <submittedName>
        <fullName evidence="1">Uncharacterized protein</fullName>
    </submittedName>
</protein>
<gene>
    <name evidence="1" type="ORF">CFP56_026374</name>
</gene>
<evidence type="ECO:0000313" key="1">
    <source>
        <dbReference type="EMBL" id="KAK7855768.1"/>
    </source>
</evidence>
<feature type="non-terminal residue" evidence="1">
    <location>
        <position position="83"/>
    </location>
</feature>
<comment type="caution">
    <text evidence="1">The sequence shown here is derived from an EMBL/GenBank/DDBJ whole genome shotgun (WGS) entry which is preliminary data.</text>
</comment>
<sequence length="83" mass="9272">VQDGGLGVVRLLVFGMMHGYHYRSIHGGRVSDLINLSTRTWDVNLVHDLLSPKEATLVLSIPLSRTPVEDKIIWPFNPSGNYT</sequence>
<feature type="non-terminal residue" evidence="1">
    <location>
        <position position="1"/>
    </location>
</feature>